<keyword evidence="1" id="KW-0175">Coiled coil</keyword>
<reference evidence="3 4" key="1">
    <citation type="submission" date="2015-09" db="EMBL/GenBank/DDBJ databases">
        <title>Host preference determinants of Valsa canker pathogens revealed by comparative genomics.</title>
        <authorList>
            <person name="Yin Z."/>
            <person name="Huang L."/>
        </authorList>
    </citation>
    <scope>NUCLEOTIDE SEQUENCE [LARGE SCALE GENOMIC DNA]</scope>
    <source>
        <strain evidence="3 4">SXYLt</strain>
    </source>
</reference>
<proteinExistence type="predicted"/>
<keyword evidence="4" id="KW-1185">Reference proteome</keyword>
<evidence type="ECO:0000313" key="3">
    <source>
        <dbReference type="EMBL" id="ROW14171.1"/>
    </source>
</evidence>
<feature type="compositionally biased region" description="Low complexity" evidence="2">
    <location>
        <begin position="242"/>
        <end position="255"/>
    </location>
</feature>
<evidence type="ECO:0000256" key="2">
    <source>
        <dbReference type="SAM" id="MobiDB-lite"/>
    </source>
</evidence>
<feature type="coiled-coil region" evidence="1">
    <location>
        <begin position="362"/>
        <end position="389"/>
    </location>
</feature>
<dbReference type="InParanoid" id="A0A423XDJ8"/>
<feature type="region of interest" description="Disordered" evidence="2">
    <location>
        <begin position="238"/>
        <end position="286"/>
    </location>
</feature>
<evidence type="ECO:0000313" key="4">
    <source>
        <dbReference type="Proteomes" id="UP000285146"/>
    </source>
</evidence>
<organism evidence="3 4">
    <name type="scientific">Cytospora leucostoma</name>
    <dbReference type="NCBI Taxonomy" id="1230097"/>
    <lineage>
        <taxon>Eukaryota</taxon>
        <taxon>Fungi</taxon>
        <taxon>Dikarya</taxon>
        <taxon>Ascomycota</taxon>
        <taxon>Pezizomycotina</taxon>
        <taxon>Sordariomycetes</taxon>
        <taxon>Sordariomycetidae</taxon>
        <taxon>Diaporthales</taxon>
        <taxon>Cytosporaceae</taxon>
        <taxon>Cytospora</taxon>
    </lineage>
</organism>
<name>A0A423XDJ8_9PEZI</name>
<dbReference type="Proteomes" id="UP000285146">
    <property type="component" value="Unassembled WGS sequence"/>
</dbReference>
<dbReference type="STRING" id="1230097.A0A423XDJ8"/>
<accession>A0A423XDJ8</accession>
<evidence type="ECO:0000256" key="1">
    <source>
        <dbReference type="SAM" id="Coils"/>
    </source>
</evidence>
<dbReference type="EMBL" id="LKEB01000015">
    <property type="protein sequence ID" value="ROW14171.1"/>
    <property type="molecule type" value="Genomic_DNA"/>
</dbReference>
<dbReference type="OrthoDB" id="47007at2759"/>
<gene>
    <name evidence="3" type="ORF">VPNG_04294</name>
</gene>
<protein>
    <submittedName>
        <fullName evidence="3">Uncharacterized protein</fullName>
    </submittedName>
</protein>
<sequence length="432" mass="47919">MAELAPTSAVSSSSSTTINIRETPAVVQWTAQIGDDQALAASDADAATTRHLARSSNSSPITFSLFFDPSSNAAFFKIRATILVRECSKDRAQTSVFLFIYPEHVDSLVHDPQSTLSSEVAAASSKKLSSCRTTCLRFTLKKPPSLIAPLHMPLTPRSKKDAQVLRSLTMLANTTAIAVHFAHEALPMSGLMTLVCAASAKNALKSSLNHGDLSQLYGGQGGKIIEEGFQDWLVPSAEGENETAAPEASAESPPSYDGLYSNPPSPPRPARSLKRPRTFSGYSEGDADRPDVLSICKKLVVEHMAQLRGELRNELRDEVRAEIRGELRDEIRGEVKTQIEEQNKGLLERVDRRVDEQIAQLRDDVEWQVDKTEERMDEVERHMDNLIDEGIDDRVLGVKLEMQEYVKDEMAEIEDKIIKHFEDGRVTLQFER</sequence>
<comment type="caution">
    <text evidence="3">The sequence shown here is derived from an EMBL/GenBank/DDBJ whole genome shotgun (WGS) entry which is preliminary data.</text>
</comment>
<dbReference type="AlphaFoldDB" id="A0A423XDJ8"/>